<sequence length="236" mass="26714">MAQYYRNTENGKVLTEDQYKEIKDQMGNFQKVSDDQLNKSEMLMAKIASGDLNDYSSFYEMEDLALDPNIEVEPENTLIVINMAEDVHCLEVFNKLKRNDLKPDVEVQQVMLAQRAFDERGFTVMDFENLSGEKNEWRDSILGIIIGFLGGPLGAIFGWAIGDVIGFGQAHHAEKKSKNVFHYIANCIPEGQEGVLAIVKEMDAKKLNDLITTEFGGTIERFELNHINDAIKSIKK</sequence>
<dbReference type="AlphaFoldDB" id="A0A7Z9DHD3"/>
<evidence type="ECO:0000313" key="2">
    <source>
        <dbReference type="Proteomes" id="UP000352698"/>
    </source>
</evidence>
<proteinExistence type="predicted"/>
<protein>
    <submittedName>
        <fullName evidence="1">Uncharacterized protein</fullName>
    </submittedName>
</protein>
<name>A0A7Z9DHD3_ENTHR</name>
<dbReference type="EMBL" id="CABEEP010000001">
    <property type="protein sequence ID" value="VTQ58685.1"/>
    <property type="molecule type" value="Genomic_DNA"/>
</dbReference>
<gene>
    <name evidence="1" type="ORF">NCTC12204_00196</name>
</gene>
<dbReference type="Proteomes" id="UP000352698">
    <property type="component" value="Unassembled WGS sequence"/>
</dbReference>
<organism evidence="1 2">
    <name type="scientific">Enterococcus hirae</name>
    <dbReference type="NCBI Taxonomy" id="1354"/>
    <lineage>
        <taxon>Bacteria</taxon>
        <taxon>Bacillati</taxon>
        <taxon>Bacillota</taxon>
        <taxon>Bacilli</taxon>
        <taxon>Lactobacillales</taxon>
        <taxon>Enterococcaceae</taxon>
        <taxon>Enterococcus</taxon>
    </lineage>
</organism>
<comment type="caution">
    <text evidence="1">The sequence shown here is derived from an EMBL/GenBank/DDBJ whole genome shotgun (WGS) entry which is preliminary data.</text>
</comment>
<evidence type="ECO:0000313" key="1">
    <source>
        <dbReference type="EMBL" id="VTQ58685.1"/>
    </source>
</evidence>
<dbReference type="RefSeq" id="WP_010736866.1">
    <property type="nucleotide sequence ID" value="NZ_AP027299.1"/>
</dbReference>
<reference evidence="1 2" key="1">
    <citation type="submission" date="2019-05" db="EMBL/GenBank/DDBJ databases">
        <authorList>
            <consortium name="Pathogen Informatics"/>
        </authorList>
    </citation>
    <scope>NUCLEOTIDE SEQUENCE [LARGE SCALE GENOMIC DNA]</scope>
    <source>
        <strain evidence="1 2">NCTC12204</strain>
    </source>
</reference>
<accession>A0A7Z9DHD3</accession>